<dbReference type="Pfam" id="PF13088">
    <property type="entry name" value="BNR_2"/>
    <property type="match status" value="1"/>
</dbReference>
<evidence type="ECO:0000313" key="11">
    <source>
        <dbReference type="EMBL" id="KAF6353723.1"/>
    </source>
</evidence>
<evidence type="ECO:0000256" key="3">
    <source>
        <dbReference type="ARBA" id="ARBA00012733"/>
    </source>
</evidence>
<dbReference type="GO" id="GO:0005737">
    <property type="term" value="C:cytoplasm"/>
    <property type="evidence" value="ECO:0007669"/>
    <property type="project" value="TreeGrafter"/>
</dbReference>
<reference evidence="11 12" key="1">
    <citation type="journal article" date="2020" name="Nature">
        <title>Six reference-quality genomes reveal evolution of bat adaptations.</title>
        <authorList>
            <person name="Jebb D."/>
            <person name="Huang Z."/>
            <person name="Pippel M."/>
            <person name="Hughes G.M."/>
            <person name="Lavrichenko K."/>
            <person name="Devanna P."/>
            <person name="Winkler S."/>
            <person name="Jermiin L.S."/>
            <person name="Skirmuntt E.C."/>
            <person name="Katzourakis A."/>
            <person name="Burkitt-Gray L."/>
            <person name="Ray D.A."/>
            <person name="Sullivan K.A.M."/>
            <person name="Roscito J.G."/>
            <person name="Kirilenko B.M."/>
            <person name="Davalos L.M."/>
            <person name="Corthals A.P."/>
            <person name="Power M.L."/>
            <person name="Jones G."/>
            <person name="Ransome R.D."/>
            <person name="Dechmann D.K.N."/>
            <person name="Locatelli A.G."/>
            <person name="Puechmaille S.J."/>
            <person name="Fedrigo O."/>
            <person name="Jarvis E.D."/>
            <person name="Hiller M."/>
            <person name="Vernes S.C."/>
            <person name="Myers E.W."/>
            <person name="Teeling E.C."/>
        </authorList>
    </citation>
    <scope>NUCLEOTIDE SEQUENCE [LARGE SCALE GENOMIC DNA]</scope>
    <source>
        <strain evidence="11">MPipKuh1</strain>
        <tissue evidence="11">Flight muscle</tissue>
    </source>
</reference>
<evidence type="ECO:0000256" key="5">
    <source>
        <dbReference type="ARBA" id="ARBA00022801"/>
    </source>
</evidence>
<dbReference type="PANTHER" id="PTHR10628:SF6">
    <property type="entry name" value="SIALIDASE-2"/>
    <property type="match status" value="1"/>
</dbReference>
<dbReference type="Proteomes" id="UP000558488">
    <property type="component" value="Unassembled WGS sequence"/>
</dbReference>
<evidence type="ECO:0000256" key="9">
    <source>
        <dbReference type="ARBA" id="ARBA00023295"/>
    </source>
</evidence>
<dbReference type="SUPFAM" id="SSF50939">
    <property type="entry name" value="Sialidases"/>
    <property type="match status" value="1"/>
</dbReference>
<keyword evidence="8" id="KW-0119">Carbohydrate metabolism</keyword>
<accession>A0A7J7XVB5</accession>
<organism evidence="11 12">
    <name type="scientific">Pipistrellus kuhlii</name>
    <name type="common">Kuhl's pipistrelle</name>
    <dbReference type="NCBI Taxonomy" id="59472"/>
    <lineage>
        <taxon>Eukaryota</taxon>
        <taxon>Metazoa</taxon>
        <taxon>Chordata</taxon>
        <taxon>Craniata</taxon>
        <taxon>Vertebrata</taxon>
        <taxon>Euteleostomi</taxon>
        <taxon>Mammalia</taxon>
        <taxon>Eutheria</taxon>
        <taxon>Laurasiatheria</taxon>
        <taxon>Chiroptera</taxon>
        <taxon>Yangochiroptera</taxon>
        <taxon>Vespertilionidae</taxon>
        <taxon>Pipistrellus</taxon>
    </lineage>
</organism>
<evidence type="ECO:0000256" key="4">
    <source>
        <dbReference type="ARBA" id="ARBA00022737"/>
    </source>
</evidence>
<dbReference type="InterPro" id="IPR011040">
    <property type="entry name" value="Sialidase"/>
</dbReference>
<dbReference type="FunFam" id="2.120.10.10:FF:000002">
    <property type="entry name" value="Neuraminidase 3"/>
    <property type="match status" value="1"/>
</dbReference>
<evidence type="ECO:0000256" key="8">
    <source>
        <dbReference type="ARBA" id="ARBA00023277"/>
    </source>
</evidence>
<evidence type="ECO:0000256" key="6">
    <source>
        <dbReference type="ARBA" id="ARBA00022963"/>
    </source>
</evidence>
<dbReference type="InterPro" id="IPR026856">
    <property type="entry name" value="Sialidase_fam"/>
</dbReference>
<proteinExistence type="inferred from homology"/>
<dbReference type="EC" id="3.2.1.18" evidence="3"/>
<evidence type="ECO:0000259" key="10">
    <source>
        <dbReference type="Pfam" id="PF13088"/>
    </source>
</evidence>
<keyword evidence="7" id="KW-0443">Lipid metabolism</keyword>
<keyword evidence="4" id="KW-0677">Repeat</keyword>
<dbReference type="GO" id="GO:0016020">
    <property type="term" value="C:membrane"/>
    <property type="evidence" value="ECO:0007669"/>
    <property type="project" value="TreeGrafter"/>
</dbReference>
<gene>
    <name evidence="11" type="ORF">mPipKuh1_012299</name>
</gene>
<dbReference type="GO" id="GO:0006689">
    <property type="term" value="P:ganglioside catabolic process"/>
    <property type="evidence" value="ECO:0007669"/>
    <property type="project" value="TreeGrafter"/>
</dbReference>
<evidence type="ECO:0000256" key="7">
    <source>
        <dbReference type="ARBA" id="ARBA00023098"/>
    </source>
</evidence>
<evidence type="ECO:0000256" key="1">
    <source>
        <dbReference type="ARBA" id="ARBA00000427"/>
    </source>
</evidence>
<name>A0A7J7XVB5_PIPKU</name>
<dbReference type="GO" id="GO:0004308">
    <property type="term" value="F:exo-alpha-sialidase activity"/>
    <property type="evidence" value="ECO:0007669"/>
    <property type="project" value="UniProtKB-EC"/>
</dbReference>
<comment type="catalytic activity">
    <reaction evidence="1">
        <text>Hydrolysis of alpha-(2-&gt;3)-, alpha-(2-&gt;6)-, alpha-(2-&gt;8)- glycosidic linkages of terminal sialic acid residues in oligosaccharides, glycoproteins, glycolipids, colominic acid and synthetic substrates.</text>
        <dbReference type="EC" id="3.2.1.18"/>
    </reaction>
</comment>
<dbReference type="CDD" id="cd15482">
    <property type="entry name" value="Sialidase_non-viral"/>
    <property type="match status" value="1"/>
</dbReference>
<feature type="domain" description="Sialidase" evidence="10">
    <location>
        <begin position="45"/>
        <end position="352"/>
    </location>
</feature>
<dbReference type="Gene3D" id="2.120.10.10">
    <property type="match status" value="1"/>
</dbReference>
<keyword evidence="5" id="KW-0378">Hydrolase</keyword>
<keyword evidence="6" id="KW-0442">Lipid degradation</keyword>
<comment type="similarity">
    <text evidence="2">Belongs to the glycosyl hydrolase 33 family.</text>
</comment>
<keyword evidence="12" id="KW-1185">Reference proteome</keyword>
<protein>
    <recommendedName>
        <fullName evidence="3">exo-alpha-sialidase</fullName>
        <ecNumber evidence="3">3.2.1.18</ecNumber>
    </recommendedName>
</protein>
<dbReference type="EMBL" id="JACAGB010000007">
    <property type="protein sequence ID" value="KAF6353723.1"/>
    <property type="molecule type" value="Genomic_DNA"/>
</dbReference>
<evidence type="ECO:0000256" key="2">
    <source>
        <dbReference type="ARBA" id="ARBA00009348"/>
    </source>
</evidence>
<dbReference type="AlphaFoldDB" id="A0A7J7XVB5"/>
<evidence type="ECO:0000313" key="12">
    <source>
        <dbReference type="Proteomes" id="UP000558488"/>
    </source>
</evidence>
<dbReference type="GO" id="GO:0009313">
    <property type="term" value="P:oligosaccharide catabolic process"/>
    <property type="evidence" value="ECO:0007669"/>
    <property type="project" value="TreeGrafter"/>
</dbReference>
<keyword evidence="9" id="KW-0326">Glycosidase</keyword>
<sequence length="393" mass="43869">MFSIQSSPLAYPMASLPGLQKETLFKSGALTYRIPALLYLPQQKTLLAFAERRKSKEDEDSDLIVMRRGSYNESTYQVQWQAQEVINEAQLEGHRSMNPCPLYDERTGILFLFFIAIPGNVSEQHQLHSRANVTHLCHVISTDHGRSWSPAKDLTDSAIGSAHEEWATFAVGPGHCLQLHNEEQSLVVPAYAYRKIRDDAPPSPASFCFISNDHGLTWERGNFVAPETVECQVAEIGSATQRMLYINARSPRGYRIQAESVDNGLNFREAQLVQKLVEPPYGCHGSVIAFPSPSEGAEPSDKWLLYTHPTDSRQRINLGAYLNTRPPASNAWSQPVLLAEGSCTYSDLQSLGAGPEGSPLFGCLYEYDNYEEIIFLMFTLKQAFPTEFPATSL</sequence>
<dbReference type="PANTHER" id="PTHR10628">
    <property type="entry name" value="SIALIDASE"/>
    <property type="match status" value="1"/>
</dbReference>
<dbReference type="InterPro" id="IPR036278">
    <property type="entry name" value="Sialidase_sf"/>
</dbReference>
<comment type="caution">
    <text evidence="11">The sequence shown here is derived from an EMBL/GenBank/DDBJ whole genome shotgun (WGS) entry which is preliminary data.</text>
</comment>